<evidence type="ECO:0000259" key="9">
    <source>
        <dbReference type="PROSITE" id="PS50089"/>
    </source>
</evidence>
<keyword evidence="4" id="KW-0479">Metal-binding</keyword>
<dbReference type="PANTHER" id="PTHR22937">
    <property type="entry name" value="E3 UBIQUITIN-PROTEIN LIGASE RNF165"/>
    <property type="match status" value="1"/>
</dbReference>
<evidence type="ECO:0000256" key="7">
    <source>
        <dbReference type="ARBA" id="ARBA00022833"/>
    </source>
</evidence>
<dbReference type="GO" id="GO:0061630">
    <property type="term" value="F:ubiquitin protein ligase activity"/>
    <property type="evidence" value="ECO:0007669"/>
    <property type="project" value="UniProtKB-EC"/>
</dbReference>
<evidence type="ECO:0000313" key="10">
    <source>
        <dbReference type="EMBL" id="OMJ81984.1"/>
    </source>
</evidence>
<dbReference type="InterPro" id="IPR045191">
    <property type="entry name" value="MBR1/2-like"/>
</dbReference>
<dbReference type="EC" id="2.3.2.27" evidence="2"/>
<gene>
    <name evidence="10" type="ORF">SteCoe_17471</name>
</gene>
<dbReference type="Gene3D" id="3.30.40.10">
    <property type="entry name" value="Zinc/RING finger domain, C3HC4 (zinc finger)"/>
    <property type="match status" value="1"/>
</dbReference>
<sequence>MNSLHNELKEFGYSDDLALLLCKRVSSIQAAIDLLESRRPIALKIMEFGFPEKVAIEYSLQYATIEDAMEFVFTSFSLPKRRNNNRNHSYQGIESNNQLHIITNRYSNLGDYTSNINQESLFVQDDPNSLTRTIYLAAPGVSIEGKDVINCDRDTAVSYINDEFNKRPLDFNKYILVQQYYVENPDFLQEKCTICLENYNLNEIVGRLPCYHFFHSSCLIEYFKSFDECPIDKEKL</sequence>
<dbReference type="EMBL" id="MPUH01000359">
    <property type="protein sequence ID" value="OMJ81984.1"/>
    <property type="molecule type" value="Genomic_DNA"/>
</dbReference>
<evidence type="ECO:0000256" key="1">
    <source>
        <dbReference type="ARBA" id="ARBA00000900"/>
    </source>
</evidence>
<evidence type="ECO:0000256" key="4">
    <source>
        <dbReference type="ARBA" id="ARBA00022723"/>
    </source>
</evidence>
<dbReference type="Proteomes" id="UP000187209">
    <property type="component" value="Unassembled WGS sequence"/>
</dbReference>
<keyword evidence="11" id="KW-1185">Reference proteome</keyword>
<evidence type="ECO:0000256" key="5">
    <source>
        <dbReference type="ARBA" id="ARBA00022771"/>
    </source>
</evidence>
<comment type="catalytic activity">
    <reaction evidence="1">
        <text>S-ubiquitinyl-[E2 ubiquitin-conjugating enzyme]-L-cysteine + [acceptor protein]-L-lysine = [E2 ubiquitin-conjugating enzyme]-L-cysteine + N(6)-ubiquitinyl-[acceptor protein]-L-lysine.</text>
        <dbReference type="EC" id="2.3.2.27"/>
    </reaction>
</comment>
<keyword evidence="7" id="KW-0862">Zinc</keyword>
<keyword evidence="6" id="KW-0833">Ubl conjugation pathway</keyword>
<reference evidence="10 11" key="1">
    <citation type="submission" date="2016-11" db="EMBL/GenBank/DDBJ databases">
        <title>The macronuclear genome of Stentor coeruleus: a giant cell with tiny introns.</title>
        <authorList>
            <person name="Slabodnick M."/>
            <person name="Ruby J.G."/>
            <person name="Reiff S.B."/>
            <person name="Swart E.C."/>
            <person name="Gosai S."/>
            <person name="Prabakaran S."/>
            <person name="Witkowska E."/>
            <person name="Larue G.E."/>
            <person name="Fisher S."/>
            <person name="Freeman R.M."/>
            <person name="Gunawardena J."/>
            <person name="Chu W."/>
            <person name="Stover N.A."/>
            <person name="Gregory B.D."/>
            <person name="Nowacki M."/>
            <person name="Derisi J."/>
            <person name="Roy S.W."/>
            <person name="Marshall W.F."/>
            <person name="Sood P."/>
        </authorList>
    </citation>
    <scope>NUCLEOTIDE SEQUENCE [LARGE SCALE GENOMIC DNA]</scope>
    <source>
        <strain evidence="10">WM001</strain>
    </source>
</reference>
<dbReference type="AlphaFoldDB" id="A0A1R2BYY8"/>
<dbReference type="InterPro" id="IPR013083">
    <property type="entry name" value="Znf_RING/FYVE/PHD"/>
</dbReference>
<name>A0A1R2BYY8_9CILI</name>
<organism evidence="10 11">
    <name type="scientific">Stentor coeruleus</name>
    <dbReference type="NCBI Taxonomy" id="5963"/>
    <lineage>
        <taxon>Eukaryota</taxon>
        <taxon>Sar</taxon>
        <taxon>Alveolata</taxon>
        <taxon>Ciliophora</taxon>
        <taxon>Postciliodesmatophora</taxon>
        <taxon>Heterotrichea</taxon>
        <taxon>Heterotrichida</taxon>
        <taxon>Stentoridae</taxon>
        <taxon>Stentor</taxon>
    </lineage>
</organism>
<dbReference type="PANTHER" id="PTHR22937:SF65">
    <property type="entry name" value="E3 UBIQUITIN-PROTEIN LIGASE ARK2C"/>
    <property type="match status" value="1"/>
</dbReference>
<comment type="caution">
    <text evidence="10">The sequence shown here is derived from an EMBL/GenBank/DDBJ whole genome shotgun (WGS) entry which is preliminary data.</text>
</comment>
<accession>A0A1R2BYY8</accession>
<dbReference type="InterPro" id="IPR001841">
    <property type="entry name" value="Znf_RING"/>
</dbReference>
<evidence type="ECO:0000256" key="8">
    <source>
        <dbReference type="PROSITE-ProRule" id="PRU00175"/>
    </source>
</evidence>
<evidence type="ECO:0000256" key="6">
    <source>
        <dbReference type="ARBA" id="ARBA00022786"/>
    </source>
</evidence>
<dbReference type="PROSITE" id="PS50089">
    <property type="entry name" value="ZF_RING_2"/>
    <property type="match status" value="1"/>
</dbReference>
<proteinExistence type="predicted"/>
<dbReference type="OrthoDB" id="294186at2759"/>
<feature type="domain" description="RING-type" evidence="9">
    <location>
        <begin position="192"/>
        <end position="233"/>
    </location>
</feature>
<protein>
    <recommendedName>
        <fullName evidence="2">RING-type E3 ubiquitin transferase</fullName>
        <ecNumber evidence="2">2.3.2.27</ecNumber>
    </recommendedName>
</protein>
<dbReference type="SUPFAM" id="SSF57850">
    <property type="entry name" value="RING/U-box"/>
    <property type="match status" value="1"/>
</dbReference>
<dbReference type="SMART" id="SM00184">
    <property type="entry name" value="RING"/>
    <property type="match status" value="1"/>
</dbReference>
<dbReference type="Pfam" id="PF13639">
    <property type="entry name" value="zf-RING_2"/>
    <property type="match status" value="1"/>
</dbReference>
<keyword evidence="3" id="KW-0808">Transferase</keyword>
<dbReference type="GO" id="GO:0008270">
    <property type="term" value="F:zinc ion binding"/>
    <property type="evidence" value="ECO:0007669"/>
    <property type="project" value="UniProtKB-KW"/>
</dbReference>
<evidence type="ECO:0000256" key="2">
    <source>
        <dbReference type="ARBA" id="ARBA00012483"/>
    </source>
</evidence>
<keyword evidence="5 8" id="KW-0863">Zinc-finger</keyword>
<evidence type="ECO:0000256" key="3">
    <source>
        <dbReference type="ARBA" id="ARBA00022679"/>
    </source>
</evidence>
<evidence type="ECO:0000313" key="11">
    <source>
        <dbReference type="Proteomes" id="UP000187209"/>
    </source>
</evidence>